<accession>A0AAX2HDZ5</accession>
<dbReference type="Pfam" id="PF20178">
    <property type="entry name" value="ToxA_N"/>
    <property type="match status" value="1"/>
</dbReference>
<evidence type="ECO:0000256" key="1">
    <source>
        <dbReference type="SAM" id="MobiDB-lite"/>
    </source>
</evidence>
<evidence type="ECO:0000259" key="2">
    <source>
        <dbReference type="Pfam" id="PF20178"/>
    </source>
</evidence>
<protein>
    <recommendedName>
        <fullName evidence="2">Dermonecrotic toxin N-terminal domain-containing protein</fullName>
    </recommendedName>
</protein>
<feature type="compositionally biased region" description="Low complexity" evidence="1">
    <location>
        <begin position="1052"/>
        <end position="1062"/>
    </location>
</feature>
<dbReference type="RefSeq" id="WP_097192695.1">
    <property type="nucleotide sequence ID" value="NZ_OBKZ01000047.1"/>
</dbReference>
<proteinExistence type="predicted"/>
<evidence type="ECO:0000313" key="4">
    <source>
        <dbReference type="Proteomes" id="UP000219564"/>
    </source>
</evidence>
<dbReference type="InterPro" id="IPR046673">
    <property type="entry name" value="ToxA_N"/>
</dbReference>
<dbReference type="EMBL" id="OBKZ01000047">
    <property type="protein sequence ID" value="SOB54499.1"/>
    <property type="molecule type" value="Genomic_DNA"/>
</dbReference>
<dbReference type="Proteomes" id="UP000219564">
    <property type="component" value="Unassembled WGS sequence"/>
</dbReference>
<comment type="caution">
    <text evidence="3">The sequence shown here is derived from an EMBL/GenBank/DDBJ whole genome shotgun (WGS) entry which is preliminary data.</text>
</comment>
<name>A0AAX2HDZ5_9PSED</name>
<sequence length="1423" mass="157350">MSDVFHLSDALSTELVMASPDAEKQRIQTWTALDTAIQTLLADQPTLESVLHDELKTRFPEATGSLDPERLLVVVTPTSPPLSTLSPQPLSVIDTILETFRTGVYPRYPKERTTVARDDEAAAGSLDIARFETFAADVRQHLRTYVKQQTTEFWSAQTSVTGTLSRKAWLLGKLSELVVAESHLLSYDSTLTPEHRVMIDQVVRYPTLTARGALPAYSRPAVYALSIKTLEDPALADLTGAFVITERDGTGANDEAGAFSIPAKTATVQIGSSADAARVVLYTPSGGLLGFESLQALHTEIERRWRSVSEFESMLELLSTQDLKRVVTWDNSPPAALDMVFTEIQGSVFEHVFNAHDTQREQNLFHALLNAAQRSPTDIREAVAHVLDYTHRFKQAKALNARSVKRLAKKARDWLLKASSTDRQTWLQVSEQYRLLSLIAHENGEPSPDQFGDRPFLLRYAREQLQQHIFAEYGLEVDPDTVLITVTSAERGSGPVIPLTGWAPSSYTAANSLSRTGPTIKLSSTTRTMTELALENVSKFDIDYALTARVTTLSNDDPAAAPLDAGQVKTIIRAVNIGDSYAAFLQDALIDSPKAQARRETAMRVMSARMLADALEAKISGDFSPDRVDRGYRWVETAVNAAQDPTHAGTFEGHLIQTYQLLISGATVRGVLIFGTPANQQSANSPMELDINAPQPQFAVRSLVVYTPEAPDGKRFREFENRQHFAKHFLGDPTLSDYFVGRISQGNQERIRPLLARGLRAPEVNILPVAGNFIEQACLADARHALANADALSTSTSEINQLTVWNSIETAVDVVTMLLPLKVTAPIALGRSLMSLWNFIDALKRDSQREAIGHWVSMIAHWVDAGIDVGVGIVRGVKKPATPAPGLDPKLSYNQSLSDLTLRSDGIYEGVYEKAAAPRGTPQHFIKQDEHWFQVKYDAHLRTWRVMDMRHPQAWYRSPVERDSAGVWRVGSPQGGLLGGVRSTLAPLRVRVAFPNFSYREARRLLDQFEFPAASQQRLELDLAEYLVKHQEFPVWSRQYHKPGLGEAAPRAGTSTGTAGSSVGLSNKRKAPAVPEEQPVRPAKQPVISTTTASVEPLNNTSWRRWGETFEDAQLKPESINPPISTVTDARGTHRVIKIDDLYYQILPQGNLAQGKRVFIKYPDKPCNTYEQLGLRIHESPFLQPRLAEYISGSWIVFPPFFQKTLAQFIGSLLPALTPVSRSALAKRLYVTADASSPDLTPTRMSNINNTLHGWRSGNAVPDNIHLGDPLALLAQGTGIGNKTFTMGQLARRAFFNQLDLVLLASERLLLTEPLGLNKMMRGLLERLGFEIYPDVTSATELVFRRKGASTLNYLQLHRVDTPQISLAKPLTESVDDFIRRNPLSPLSMALKTAKQEGKLLTFLGGVQVAPLSDVPTGFIYRA</sequence>
<evidence type="ECO:0000313" key="3">
    <source>
        <dbReference type="EMBL" id="SOB54499.1"/>
    </source>
</evidence>
<feature type="domain" description="Dermonecrotic toxin N-terminal" evidence="2">
    <location>
        <begin position="457"/>
        <end position="745"/>
    </location>
</feature>
<gene>
    <name evidence="3" type="ORF">PLUA15_510043</name>
</gene>
<feature type="region of interest" description="Disordered" evidence="1">
    <location>
        <begin position="1046"/>
        <end position="1085"/>
    </location>
</feature>
<organism evidence="3 4">
    <name type="scientific">Pseudomonas lundensis</name>
    <dbReference type="NCBI Taxonomy" id="86185"/>
    <lineage>
        <taxon>Bacteria</taxon>
        <taxon>Pseudomonadati</taxon>
        <taxon>Pseudomonadota</taxon>
        <taxon>Gammaproteobacteria</taxon>
        <taxon>Pseudomonadales</taxon>
        <taxon>Pseudomonadaceae</taxon>
        <taxon>Pseudomonas</taxon>
    </lineage>
</organism>
<reference evidence="3 4" key="1">
    <citation type="submission" date="2017-08" db="EMBL/GenBank/DDBJ databases">
        <authorList>
            <person name="Chaillou S."/>
        </authorList>
    </citation>
    <scope>NUCLEOTIDE SEQUENCE [LARGE SCALE GENOMIC DNA]</scope>
    <source>
        <strain evidence="3 4">MFPA15A1205</strain>
    </source>
</reference>